<dbReference type="EMBL" id="LQMT02000013">
    <property type="protein sequence ID" value="ONF70867.1"/>
    <property type="molecule type" value="Genomic_DNA"/>
</dbReference>
<gene>
    <name evidence="2" type="ORF">AVR91_0214765</name>
</gene>
<name>A0A1W2LWK5_9PSEU</name>
<sequence length="301" mass="31802">MVEGPREPGGTNVSDTVRRIVAARVRDPGAVAVAAATRVRAKSPFNDKGRTMIIAADHPARGANGVGSDPLAMADRGELLDRLGLALERPGVTGVLATPDIIDDLLLLGVLDGKTVIGSMNRTGLAGSSFEIDDRFACYDAETIERMRFDGGKTLTRICLTDPATPSVLENTAKAVDDLADRKLIAMVEPFLSDWVDGRLRNDLSPDAVIRSITIASALGRSSAYTWLKLPVVKDMERVLAASTLPAVLLGGEVKDPDAAFAAWQRALALPTVQGLVVGRSLLYPHDGDVAKAVDTAVGLL</sequence>
<dbReference type="Pfam" id="PF22649">
    <property type="entry name" value="Cgl0159"/>
    <property type="match status" value="1"/>
</dbReference>
<organism evidence="2 3">
    <name type="scientific">Amycolatopsis keratiniphila subsp. keratiniphila</name>
    <dbReference type="NCBI Taxonomy" id="227715"/>
    <lineage>
        <taxon>Bacteria</taxon>
        <taxon>Bacillati</taxon>
        <taxon>Actinomycetota</taxon>
        <taxon>Actinomycetes</taxon>
        <taxon>Pseudonocardiales</taxon>
        <taxon>Pseudonocardiaceae</taxon>
        <taxon>Amycolatopsis</taxon>
        <taxon>Amycolatopsis japonica group</taxon>
    </lineage>
</organism>
<dbReference type="Gene3D" id="3.20.20.70">
    <property type="entry name" value="Aldolase class I"/>
    <property type="match status" value="1"/>
</dbReference>
<proteinExistence type="predicted"/>
<comment type="caution">
    <text evidence="2">The sequence shown here is derived from an EMBL/GenBank/DDBJ whole genome shotgun (WGS) entry which is preliminary data.</text>
</comment>
<evidence type="ECO:0000259" key="1">
    <source>
        <dbReference type="Pfam" id="PF22649"/>
    </source>
</evidence>
<protein>
    <submittedName>
        <fullName evidence="2">Aldolase</fullName>
    </submittedName>
</protein>
<dbReference type="InterPro" id="IPR054574">
    <property type="entry name" value="Cgl0159_dom"/>
</dbReference>
<dbReference type="InterPro" id="IPR013785">
    <property type="entry name" value="Aldolase_TIM"/>
</dbReference>
<dbReference type="Proteomes" id="UP000076660">
    <property type="component" value="Unassembled WGS sequence"/>
</dbReference>
<feature type="domain" description="Cgl0159-like" evidence="1">
    <location>
        <begin position="49"/>
        <end position="298"/>
    </location>
</feature>
<evidence type="ECO:0000313" key="3">
    <source>
        <dbReference type="Proteomes" id="UP000076660"/>
    </source>
</evidence>
<reference evidence="2 3" key="1">
    <citation type="submission" date="2016-12" db="EMBL/GenBank/DDBJ databases">
        <title>Amycolatopsis keratiniphila subsp. keratiniphila genome sequencing and assembly.</title>
        <authorList>
            <person name="Mayilraj S."/>
            <person name="Kaur N."/>
        </authorList>
    </citation>
    <scope>NUCLEOTIDE SEQUENCE [LARGE SCALE GENOMIC DNA]</scope>
    <source>
        <strain evidence="2 3">DSM 44409</strain>
    </source>
</reference>
<dbReference type="SUPFAM" id="SSF51569">
    <property type="entry name" value="Aldolase"/>
    <property type="match status" value="1"/>
</dbReference>
<evidence type="ECO:0000313" key="2">
    <source>
        <dbReference type="EMBL" id="ONF70867.1"/>
    </source>
</evidence>
<accession>A0A1W2LWK5</accession>
<dbReference type="AlphaFoldDB" id="A0A1W2LWK5"/>